<evidence type="ECO:0000313" key="1">
    <source>
        <dbReference type="EMBL" id="GLB38221.1"/>
    </source>
</evidence>
<accession>A0A9P3PMW0</accession>
<organism evidence="1 2">
    <name type="scientific">Lyophyllum shimeji</name>
    <name type="common">Hon-shimeji</name>
    <name type="synonym">Tricholoma shimeji</name>
    <dbReference type="NCBI Taxonomy" id="47721"/>
    <lineage>
        <taxon>Eukaryota</taxon>
        <taxon>Fungi</taxon>
        <taxon>Dikarya</taxon>
        <taxon>Basidiomycota</taxon>
        <taxon>Agaricomycotina</taxon>
        <taxon>Agaricomycetes</taxon>
        <taxon>Agaricomycetidae</taxon>
        <taxon>Agaricales</taxon>
        <taxon>Tricholomatineae</taxon>
        <taxon>Lyophyllaceae</taxon>
        <taxon>Lyophyllum</taxon>
    </lineage>
</organism>
<dbReference type="AlphaFoldDB" id="A0A9P3PMW0"/>
<gene>
    <name evidence="1" type="ORF">LshimejAT787_0500860</name>
</gene>
<keyword evidence="2" id="KW-1185">Reference proteome</keyword>
<evidence type="ECO:0000313" key="2">
    <source>
        <dbReference type="Proteomes" id="UP001063166"/>
    </source>
</evidence>
<name>A0A9P3PMW0_LYOSH</name>
<sequence length="74" mass="8500">MRGDAFSHKARRTHVIRTTHPDGALMQASKIFRAIPSDHDLSFRRNLLYREDAAPRNEFVWTLPSPKTKPGDGR</sequence>
<comment type="caution">
    <text evidence="1">The sequence shown here is derived from an EMBL/GenBank/DDBJ whole genome shotgun (WGS) entry which is preliminary data.</text>
</comment>
<reference evidence="1" key="1">
    <citation type="submission" date="2022-07" db="EMBL/GenBank/DDBJ databases">
        <title>The genome of Lyophyllum shimeji provides insight into the initial evolution of ectomycorrhizal fungal genome.</title>
        <authorList>
            <person name="Kobayashi Y."/>
            <person name="Shibata T."/>
            <person name="Hirakawa H."/>
            <person name="Shigenobu S."/>
            <person name="Nishiyama T."/>
            <person name="Yamada A."/>
            <person name="Hasebe M."/>
            <person name="Kawaguchi M."/>
        </authorList>
    </citation>
    <scope>NUCLEOTIDE SEQUENCE</scope>
    <source>
        <strain evidence="1">AT787</strain>
    </source>
</reference>
<proteinExistence type="predicted"/>
<protein>
    <submittedName>
        <fullName evidence="1">Uncharacterized protein</fullName>
    </submittedName>
</protein>
<dbReference type="EMBL" id="BRPK01000005">
    <property type="protein sequence ID" value="GLB38221.1"/>
    <property type="molecule type" value="Genomic_DNA"/>
</dbReference>
<dbReference type="Proteomes" id="UP001063166">
    <property type="component" value="Unassembled WGS sequence"/>
</dbReference>